<proteinExistence type="predicted"/>
<dbReference type="Proteomes" id="UP000324705">
    <property type="component" value="Chromosome 4B"/>
</dbReference>
<reference evidence="2 3" key="1">
    <citation type="submission" date="2017-09" db="EMBL/GenBank/DDBJ databases">
        <authorList>
            <consortium name="International Durum Wheat Genome Sequencing Consortium (IDWGSC)"/>
            <person name="Milanesi L."/>
        </authorList>
    </citation>
    <scope>NUCLEOTIDE SEQUENCE [LARGE SCALE GENOMIC DNA]</scope>
    <source>
        <strain evidence="3">cv. Svevo</strain>
    </source>
</reference>
<organism evidence="2 3">
    <name type="scientific">Triticum turgidum subsp. durum</name>
    <name type="common">Durum wheat</name>
    <name type="synonym">Triticum durum</name>
    <dbReference type="NCBI Taxonomy" id="4567"/>
    <lineage>
        <taxon>Eukaryota</taxon>
        <taxon>Viridiplantae</taxon>
        <taxon>Streptophyta</taxon>
        <taxon>Embryophyta</taxon>
        <taxon>Tracheophyta</taxon>
        <taxon>Spermatophyta</taxon>
        <taxon>Magnoliopsida</taxon>
        <taxon>Liliopsida</taxon>
        <taxon>Poales</taxon>
        <taxon>Poaceae</taxon>
        <taxon>BOP clade</taxon>
        <taxon>Pooideae</taxon>
        <taxon>Triticodae</taxon>
        <taxon>Triticeae</taxon>
        <taxon>Triticinae</taxon>
        <taxon>Triticum</taxon>
    </lineage>
</organism>
<name>A0A9R0WGU7_TRITD</name>
<dbReference type="PANTHER" id="PTHR23155">
    <property type="entry name" value="DISEASE RESISTANCE PROTEIN RP"/>
    <property type="match status" value="1"/>
</dbReference>
<dbReference type="AlphaFoldDB" id="A0A9R0WGU7"/>
<dbReference type="Pfam" id="PF23559">
    <property type="entry name" value="WHD_DRP"/>
    <property type="match status" value="1"/>
</dbReference>
<dbReference type="Gramene" id="TRITD4Bv1G200210.1">
    <property type="protein sequence ID" value="TRITD4Bv1G200210.1"/>
    <property type="gene ID" value="TRITD4Bv1G200210"/>
</dbReference>
<dbReference type="OMA" id="ERTHNEW"/>
<dbReference type="GO" id="GO:0098542">
    <property type="term" value="P:defense response to other organism"/>
    <property type="evidence" value="ECO:0007669"/>
    <property type="project" value="TreeGrafter"/>
</dbReference>
<dbReference type="SUPFAM" id="SSF52540">
    <property type="entry name" value="P-loop containing nucleoside triphosphate hydrolases"/>
    <property type="match status" value="1"/>
</dbReference>
<dbReference type="InterPro" id="IPR044974">
    <property type="entry name" value="Disease_R_plants"/>
</dbReference>
<accession>A0A9R0WGU7</accession>
<dbReference type="PANTHER" id="PTHR23155:SF1165">
    <property type="entry name" value="OS11G0676100 PROTEIN"/>
    <property type="match status" value="1"/>
</dbReference>
<evidence type="ECO:0000259" key="1">
    <source>
        <dbReference type="Pfam" id="PF23559"/>
    </source>
</evidence>
<evidence type="ECO:0000313" key="3">
    <source>
        <dbReference type="Proteomes" id="UP000324705"/>
    </source>
</evidence>
<dbReference type="EMBL" id="LT934118">
    <property type="protein sequence ID" value="VAI11212.1"/>
    <property type="molecule type" value="Genomic_DNA"/>
</dbReference>
<dbReference type="Gene3D" id="1.10.8.430">
    <property type="entry name" value="Helical domain of apoptotic protease-activating factors"/>
    <property type="match status" value="1"/>
</dbReference>
<keyword evidence="3" id="KW-1185">Reference proteome</keyword>
<feature type="domain" description="Disease resistance protein winged helix" evidence="1">
    <location>
        <begin position="102"/>
        <end position="129"/>
    </location>
</feature>
<evidence type="ECO:0000313" key="2">
    <source>
        <dbReference type="EMBL" id="VAI11212.1"/>
    </source>
</evidence>
<dbReference type="InterPro" id="IPR042197">
    <property type="entry name" value="Apaf_helical"/>
</dbReference>
<protein>
    <recommendedName>
        <fullName evidence="1">Disease resistance protein winged helix domain-containing protein</fullName>
    </recommendedName>
</protein>
<gene>
    <name evidence="2" type="ORF">TRITD_4Bv1G200210</name>
</gene>
<sequence>MALDVGWELLWKSMNINQENDVQNLRRIGLEIVRKCDGLPLAIKVTASVVETKERTHNEWRKIMERSAWSMCNLPIELRSALHLSYDDLPRHLKPCFLCLILYPEDQYMYRDDLIRLWVAEGFVEEKKTNFWRI</sequence>
<dbReference type="GO" id="GO:0043531">
    <property type="term" value="F:ADP binding"/>
    <property type="evidence" value="ECO:0007669"/>
    <property type="project" value="InterPro"/>
</dbReference>
<dbReference type="InterPro" id="IPR058922">
    <property type="entry name" value="WHD_DRP"/>
</dbReference>
<dbReference type="InterPro" id="IPR027417">
    <property type="entry name" value="P-loop_NTPase"/>
</dbReference>